<evidence type="ECO:0000313" key="2">
    <source>
        <dbReference type="EMBL" id="HIQ96464.1"/>
    </source>
</evidence>
<dbReference type="PANTHER" id="PTHR43649">
    <property type="entry name" value="ARABINOSE-BINDING PROTEIN-RELATED"/>
    <property type="match status" value="1"/>
</dbReference>
<dbReference type="EMBL" id="DVFT01000120">
    <property type="protein sequence ID" value="HIQ96464.1"/>
    <property type="molecule type" value="Genomic_DNA"/>
</dbReference>
<protein>
    <submittedName>
        <fullName evidence="2">Extracellular solute-binding protein</fullName>
    </submittedName>
</protein>
<name>A0A9D0ZVB4_9FIRM</name>
<proteinExistence type="predicted"/>
<organism evidence="2 3">
    <name type="scientific">Candidatus Limivivens merdigallinarum</name>
    <dbReference type="NCBI Taxonomy" id="2840859"/>
    <lineage>
        <taxon>Bacteria</taxon>
        <taxon>Bacillati</taxon>
        <taxon>Bacillota</taxon>
        <taxon>Clostridia</taxon>
        <taxon>Lachnospirales</taxon>
        <taxon>Lachnospiraceae</taxon>
        <taxon>Lachnospiraceae incertae sedis</taxon>
        <taxon>Candidatus Limivivens</taxon>
    </lineage>
</organism>
<sequence length="439" mass="49158">MKKKMLSILMAAAMLGGTMAMPVMASETDYALEDATFDNVELKLYANLSEASLAYYEEKIQEFNDSGKGITVELTNITTEADYIDRLSTDFASGDIPNVFMEYGGARCLDYMEAGALLNLEPYLDADPDWYNSIQESAWEPAKFDSYGYEGLYCIPYSNYQIVLFYNKDILEENGVEVPTTWDELMAACETLKSNGVQPFVVGEKDNYRFGHLHTILSLKTYGSDIAEQLGTREVSYDSEEMLAIYEMIKEMVDKGYLGDNLLSTDANQENSYFTEGKCAFQYQGSWGASNIENSGSELYTNQTIGVTRFPAVNEEYAMVDMGGGNDAYFVSQLNCTEEEIAASVVLLKYITSKEFVEGLQEVNPNTMSIITDYESDNYILNEIMAIMNETETMKSDLQNYDSQAHMINTVRAALQGLAMGNTPEQVGEEIITTMSQYE</sequence>
<dbReference type="Pfam" id="PF01547">
    <property type="entry name" value="SBP_bac_1"/>
    <property type="match status" value="1"/>
</dbReference>
<feature type="chain" id="PRO_5039520993" evidence="1">
    <location>
        <begin position="26"/>
        <end position="439"/>
    </location>
</feature>
<gene>
    <name evidence="2" type="ORF">IAB26_07875</name>
</gene>
<feature type="signal peptide" evidence="1">
    <location>
        <begin position="1"/>
        <end position="25"/>
    </location>
</feature>
<accession>A0A9D0ZVB4</accession>
<dbReference type="SUPFAM" id="SSF53850">
    <property type="entry name" value="Periplasmic binding protein-like II"/>
    <property type="match status" value="1"/>
</dbReference>
<comment type="caution">
    <text evidence="2">The sequence shown here is derived from an EMBL/GenBank/DDBJ whole genome shotgun (WGS) entry which is preliminary data.</text>
</comment>
<evidence type="ECO:0000313" key="3">
    <source>
        <dbReference type="Proteomes" id="UP000886886"/>
    </source>
</evidence>
<dbReference type="AlphaFoldDB" id="A0A9D0ZVB4"/>
<reference evidence="2" key="2">
    <citation type="journal article" date="2021" name="PeerJ">
        <title>Extensive microbial diversity within the chicken gut microbiome revealed by metagenomics and culture.</title>
        <authorList>
            <person name="Gilroy R."/>
            <person name="Ravi A."/>
            <person name="Getino M."/>
            <person name="Pursley I."/>
            <person name="Horton D.L."/>
            <person name="Alikhan N.F."/>
            <person name="Baker D."/>
            <person name="Gharbi K."/>
            <person name="Hall N."/>
            <person name="Watson M."/>
            <person name="Adriaenssens E.M."/>
            <person name="Foster-Nyarko E."/>
            <person name="Jarju S."/>
            <person name="Secka A."/>
            <person name="Antonio M."/>
            <person name="Oren A."/>
            <person name="Chaudhuri R.R."/>
            <person name="La Ragione R."/>
            <person name="Hildebrand F."/>
            <person name="Pallen M.J."/>
        </authorList>
    </citation>
    <scope>NUCLEOTIDE SEQUENCE</scope>
    <source>
        <strain evidence="2">ChiSjej3B21-11622</strain>
    </source>
</reference>
<evidence type="ECO:0000256" key="1">
    <source>
        <dbReference type="SAM" id="SignalP"/>
    </source>
</evidence>
<dbReference type="Gene3D" id="3.40.190.10">
    <property type="entry name" value="Periplasmic binding protein-like II"/>
    <property type="match status" value="2"/>
</dbReference>
<keyword evidence="1" id="KW-0732">Signal</keyword>
<dbReference type="InterPro" id="IPR006059">
    <property type="entry name" value="SBP"/>
</dbReference>
<reference evidence="2" key="1">
    <citation type="submission" date="2020-10" db="EMBL/GenBank/DDBJ databases">
        <authorList>
            <person name="Gilroy R."/>
        </authorList>
    </citation>
    <scope>NUCLEOTIDE SEQUENCE</scope>
    <source>
        <strain evidence="2">ChiSjej3B21-11622</strain>
    </source>
</reference>
<dbReference type="Proteomes" id="UP000886886">
    <property type="component" value="Unassembled WGS sequence"/>
</dbReference>
<dbReference type="InterPro" id="IPR050490">
    <property type="entry name" value="Bact_solute-bd_prot1"/>
</dbReference>